<sequence>MSQILGVDTTADDIIETLSFFDSWEDRYKYIIDLGKELPKLDEANKVEDYIVKGCQSQVWLVPNKQGDRFFFEVDSDAHIVKGLLAVVLAAFNGKTAESILNFDVDSYFGQLDLERHLSPTRGNGLRAMVQRIRDCAENC</sequence>
<feature type="domain" description="Fe-S metabolism associated" evidence="2">
    <location>
        <begin position="16"/>
        <end position="134"/>
    </location>
</feature>
<evidence type="ECO:0000259" key="2">
    <source>
        <dbReference type="Pfam" id="PF02657"/>
    </source>
</evidence>
<dbReference type="EMBL" id="JBHRYN010000012">
    <property type="protein sequence ID" value="MFC3702041.1"/>
    <property type="molecule type" value="Genomic_DNA"/>
</dbReference>
<name>A0ABV7WRW5_9GAMM</name>
<keyword evidence="4" id="KW-1185">Reference proteome</keyword>
<comment type="caution">
    <text evidence="3">The sequence shown here is derived from an EMBL/GenBank/DDBJ whole genome shotgun (WGS) entry which is preliminary data.</text>
</comment>
<evidence type="ECO:0000256" key="1">
    <source>
        <dbReference type="ARBA" id="ARBA00010282"/>
    </source>
</evidence>
<dbReference type="RefSeq" id="WP_215999328.1">
    <property type="nucleotide sequence ID" value="NZ_JAUFQI010000001.1"/>
</dbReference>
<proteinExistence type="inferred from homology"/>
<organism evidence="3 4">
    <name type="scientific">Reinekea marina</name>
    <dbReference type="NCBI Taxonomy" id="1310421"/>
    <lineage>
        <taxon>Bacteria</taxon>
        <taxon>Pseudomonadati</taxon>
        <taxon>Pseudomonadota</taxon>
        <taxon>Gammaproteobacteria</taxon>
        <taxon>Oceanospirillales</taxon>
        <taxon>Saccharospirillaceae</taxon>
        <taxon>Reinekea</taxon>
    </lineage>
</organism>
<evidence type="ECO:0000313" key="4">
    <source>
        <dbReference type="Proteomes" id="UP001595710"/>
    </source>
</evidence>
<protein>
    <submittedName>
        <fullName evidence="3">SufE family protein</fullName>
    </submittedName>
</protein>
<gene>
    <name evidence="3" type="ORF">ACFOND_10345</name>
</gene>
<dbReference type="InterPro" id="IPR003808">
    <property type="entry name" value="Fe-S_metab-assoc_dom"/>
</dbReference>
<dbReference type="PANTHER" id="PTHR43597">
    <property type="entry name" value="SULFUR ACCEPTOR PROTEIN CSDE"/>
    <property type="match status" value="1"/>
</dbReference>
<dbReference type="Proteomes" id="UP001595710">
    <property type="component" value="Unassembled WGS sequence"/>
</dbReference>
<dbReference type="Pfam" id="PF02657">
    <property type="entry name" value="SufE"/>
    <property type="match status" value="1"/>
</dbReference>
<reference evidence="4" key="1">
    <citation type="journal article" date="2019" name="Int. J. Syst. Evol. Microbiol.">
        <title>The Global Catalogue of Microorganisms (GCM) 10K type strain sequencing project: providing services to taxonomists for standard genome sequencing and annotation.</title>
        <authorList>
            <consortium name="The Broad Institute Genomics Platform"/>
            <consortium name="The Broad Institute Genome Sequencing Center for Infectious Disease"/>
            <person name="Wu L."/>
            <person name="Ma J."/>
        </authorList>
    </citation>
    <scope>NUCLEOTIDE SEQUENCE [LARGE SCALE GENOMIC DNA]</scope>
    <source>
        <strain evidence="4">CECT 8288</strain>
    </source>
</reference>
<evidence type="ECO:0000313" key="3">
    <source>
        <dbReference type="EMBL" id="MFC3702041.1"/>
    </source>
</evidence>
<accession>A0ABV7WRW5</accession>
<comment type="similarity">
    <text evidence="1">Belongs to the SufE family.</text>
</comment>
<dbReference type="PANTHER" id="PTHR43597:SF5">
    <property type="entry name" value="SUFE-LIKE PROTEIN 2, CHLOROPLASTIC"/>
    <property type="match status" value="1"/>
</dbReference>